<dbReference type="Gene3D" id="3.30.200.20">
    <property type="entry name" value="Phosphorylase Kinase, domain 1"/>
    <property type="match status" value="1"/>
</dbReference>
<feature type="compositionally biased region" description="Polar residues" evidence="1">
    <location>
        <begin position="636"/>
        <end position="645"/>
    </location>
</feature>
<organism evidence="2 3">
    <name type="scientific">Gnathostoma spinigerum</name>
    <dbReference type="NCBI Taxonomy" id="75299"/>
    <lineage>
        <taxon>Eukaryota</taxon>
        <taxon>Metazoa</taxon>
        <taxon>Ecdysozoa</taxon>
        <taxon>Nematoda</taxon>
        <taxon>Chromadorea</taxon>
        <taxon>Rhabditida</taxon>
        <taxon>Spirurina</taxon>
        <taxon>Gnathostomatomorpha</taxon>
        <taxon>Gnathostomatoidea</taxon>
        <taxon>Gnathostomatidae</taxon>
        <taxon>Gnathostoma</taxon>
    </lineage>
</organism>
<feature type="compositionally biased region" description="Basic and acidic residues" evidence="1">
    <location>
        <begin position="612"/>
        <end position="635"/>
    </location>
</feature>
<dbReference type="InterPro" id="IPR051177">
    <property type="entry name" value="CIK-Related_Protein"/>
</dbReference>
<evidence type="ECO:0000313" key="3">
    <source>
        <dbReference type="Proteomes" id="UP001608902"/>
    </source>
</evidence>
<reference evidence="2 3" key="1">
    <citation type="submission" date="2024-08" db="EMBL/GenBank/DDBJ databases">
        <title>Gnathostoma spinigerum genome.</title>
        <authorList>
            <person name="Gonzalez-Bertolin B."/>
            <person name="Monzon S."/>
            <person name="Zaballos A."/>
            <person name="Jimenez P."/>
            <person name="Dekumyoy P."/>
            <person name="Varona S."/>
            <person name="Cuesta I."/>
            <person name="Sumanam S."/>
            <person name="Adisakwattana P."/>
            <person name="Gasser R.B."/>
            <person name="Hernandez-Gonzalez A."/>
            <person name="Young N.D."/>
            <person name="Perteguer M.J."/>
        </authorList>
    </citation>
    <scope>NUCLEOTIDE SEQUENCE [LARGE SCALE GENOMIC DNA]</scope>
    <source>
        <strain evidence="2">AL3</strain>
        <tissue evidence="2">Liver</tissue>
    </source>
</reference>
<comment type="caution">
    <text evidence="2">The sequence shown here is derived from an EMBL/GenBank/DDBJ whole genome shotgun (WGS) entry which is preliminary data.</text>
</comment>
<dbReference type="SUPFAM" id="SSF48371">
    <property type="entry name" value="ARM repeat"/>
    <property type="match status" value="1"/>
</dbReference>
<sequence length="810" mass="90204">MSSVLSSFFSRDPKSIFGYDLAGAPVYSYNGISMSKSFKKAEPAETACCFVASTSEVGGSGSLLKAQAQKLKTLRHPNVLTYIDSIEVDNKFYLITEPCVPLSVYVNSARLVGSQKEFVVSWGLYQVMNCLKFLHNEAKLSHENLRRAVYVTPAGDWKLSGFEYSTAFSSVRSDLSSLAIVIWEIFNGFNENISKPQAPGNVPKRLQDFYKKIASSNVSKLSAEELINEYRRPRGFMKNRFVDILLFLEEFQLKESHDKQIFFSKLKDDLDIFPDDFAKHKILPKLIESYEYGDAGSSILLPMFKLGRLLDADEYQRCIVPCLCKLFSSSDRITRLKLLEKIDEIAPNLSPDVINDKVYGNLASGFLDTNPALRDSTVKAVVSLAEKLNYYNLNTDLMKYLARLQGCDDQPGIRTNTTICLGKIGCYIDPSQRQRILISAFTRAMKDPFPPARIAAVLSLSATQQFYSLVEVANRVLPSLCLLTCDPEKEVRDQSFKAIRGFLEKLEKASENPETIPDLEAQVQAGGKGGLLSSDKVPQWASWALKSLSGRFIKSAAPSEPKKAEILTNPGSESSIEHLKTDSKAEDVPKSVSVSSSGSNDGWGDLGDEGFEAMKIEKEENRKDKNPLNEDDRSSNWEQKTSSVLRSEKPVVEHKRRGRIHSAMKLNSAVRRDKDDDFNTLFGISDENPKPARESIKSSESDISQSLGRASLEAQDGDKQTSVDSGWDDFDVNVEEPNRSPTKGLPSKTDWETDDWSANSFEPLSAVRPLESKKIRRAEIATCNEAKRKELAGRKTAKGRNVISSGSKAQ</sequence>
<dbReference type="AlphaFoldDB" id="A0ABD6E990"/>
<dbReference type="SUPFAM" id="SSF56112">
    <property type="entry name" value="Protein kinase-like (PK-like)"/>
    <property type="match status" value="1"/>
</dbReference>
<evidence type="ECO:0008006" key="4">
    <source>
        <dbReference type="Google" id="ProtNLM"/>
    </source>
</evidence>
<accession>A0ABD6E990</accession>
<protein>
    <recommendedName>
        <fullName evidence="4">Protein kinase domain-containing protein</fullName>
    </recommendedName>
</protein>
<feature type="region of interest" description="Disordered" evidence="1">
    <location>
        <begin position="559"/>
        <end position="762"/>
    </location>
</feature>
<gene>
    <name evidence="2" type="ORF">AB6A40_003334</name>
</gene>
<dbReference type="InterPro" id="IPR011989">
    <property type="entry name" value="ARM-like"/>
</dbReference>
<feature type="compositionally biased region" description="Basic and acidic residues" evidence="1">
    <location>
        <begin position="575"/>
        <end position="589"/>
    </location>
</feature>
<keyword evidence="3" id="KW-1185">Reference proteome</keyword>
<feature type="compositionally biased region" description="Low complexity" evidence="1">
    <location>
        <begin position="590"/>
        <end position="603"/>
    </location>
</feature>
<proteinExistence type="predicted"/>
<dbReference type="EMBL" id="JBGFUD010001685">
    <property type="protein sequence ID" value="MFH4976625.1"/>
    <property type="molecule type" value="Genomic_DNA"/>
</dbReference>
<name>A0ABD6E990_9BILA</name>
<dbReference type="InterPro" id="IPR016024">
    <property type="entry name" value="ARM-type_fold"/>
</dbReference>
<feature type="region of interest" description="Disordered" evidence="1">
    <location>
        <begin position="791"/>
        <end position="810"/>
    </location>
</feature>
<dbReference type="PANTHER" id="PTHR12984">
    <property type="entry name" value="SCY1-RELATED S/T PROTEIN KINASE-LIKE"/>
    <property type="match status" value="1"/>
</dbReference>
<dbReference type="Gene3D" id="1.25.10.10">
    <property type="entry name" value="Leucine-rich Repeat Variant"/>
    <property type="match status" value="1"/>
</dbReference>
<evidence type="ECO:0000256" key="1">
    <source>
        <dbReference type="SAM" id="MobiDB-lite"/>
    </source>
</evidence>
<dbReference type="PANTHER" id="PTHR12984:SF3">
    <property type="entry name" value="N-TERMINAL KINASE-LIKE PROTEIN"/>
    <property type="match status" value="1"/>
</dbReference>
<feature type="compositionally biased region" description="Basic and acidic residues" evidence="1">
    <location>
        <begin position="687"/>
        <end position="700"/>
    </location>
</feature>
<dbReference type="InterPro" id="IPR011009">
    <property type="entry name" value="Kinase-like_dom_sf"/>
</dbReference>
<evidence type="ECO:0000313" key="2">
    <source>
        <dbReference type="EMBL" id="MFH4976625.1"/>
    </source>
</evidence>
<dbReference type="Proteomes" id="UP001608902">
    <property type="component" value="Unassembled WGS sequence"/>
</dbReference>
<dbReference type="Gene3D" id="1.10.510.10">
    <property type="entry name" value="Transferase(Phosphotransferase) domain 1"/>
    <property type="match status" value="1"/>
</dbReference>